<dbReference type="Proteomes" id="UP000267145">
    <property type="component" value="Unassembled WGS sequence"/>
</dbReference>
<dbReference type="GeneID" id="39612511"/>
<comment type="caution">
    <text evidence="2">The sequence shown here is derived from an EMBL/GenBank/DDBJ whole genome shotgun (WGS) entry which is preliminary data.</text>
</comment>
<evidence type="ECO:0000313" key="2">
    <source>
        <dbReference type="EMBL" id="RNJ55301.1"/>
    </source>
</evidence>
<sequence>MVDVARAPRRPGAGPRRALAQRHKADIQRTLPDGTRPVYGRRHGAHAARPVREAACQVRYSIWGRGTAGDRGPLPPSAARGVALRSGASASLESRKDVPPSVSVVMTLVIRRQSYRAVGSASIVGLISTRPREP</sequence>
<proteinExistence type="predicted"/>
<accession>A0A3M9Y4U9</accession>
<dbReference type="AlphaFoldDB" id="A0A3M9Y4U9"/>
<evidence type="ECO:0000256" key="1">
    <source>
        <dbReference type="SAM" id="MobiDB-lite"/>
    </source>
</evidence>
<evidence type="ECO:0000313" key="3">
    <source>
        <dbReference type="Proteomes" id="UP000267145"/>
    </source>
</evidence>
<gene>
    <name evidence="2" type="ORF">D7B24_008822</name>
</gene>
<reference evidence="2 3" key="1">
    <citation type="submission" date="2018-10" db="EMBL/GenBank/DDBJ databases">
        <title>Genome sequence of Verticillium nonalfalfae VnAa140.</title>
        <authorList>
            <person name="Stajich J.E."/>
            <person name="Kasson M.T."/>
        </authorList>
    </citation>
    <scope>NUCLEOTIDE SEQUENCE [LARGE SCALE GENOMIC DNA]</scope>
    <source>
        <strain evidence="2 3">VnAa140</strain>
    </source>
</reference>
<protein>
    <submittedName>
        <fullName evidence="2">Uncharacterized protein</fullName>
    </submittedName>
</protein>
<name>A0A3M9Y4U9_9PEZI</name>
<organism evidence="2 3">
    <name type="scientific">Verticillium nonalfalfae</name>
    <dbReference type="NCBI Taxonomy" id="1051616"/>
    <lineage>
        <taxon>Eukaryota</taxon>
        <taxon>Fungi</taxon>
        <taxon>Dikarya</taxon>
        <taxon>Ascomycota</taxon>
        <taxon>Pezizomycotina</taxon>
        <taxon>Sordariomycetes</taxon>
        <taxon>Hypocreomycetidae</taxon>
        <taxon>Glomerellales</taxon>
        <taxon>Plectosphaerellaceae</taxon>
        <taxon>Verticillium</taxon>
    </lineage>
</organism>
<feature type="region of interest" description="Disordered" evidence="1">
    <location>
        <begin position="31"/>
        <end position="50"/>
    </location>
</feature>
<keyword evidence="3" id="KW-1185">Reference proteome</keyword>
<dbReference type="RefSeq" id="XP_028493459.1">
    <property type="nucleotide sequence ID" value="XM_028642905.1"/>
</dbReference>
<feature type="region of interest" description="Disordered" evidence="1">
    <location>
        <begin position="1"/>
        <end position="24"/>
    </location>
</feature>
<dbReference type="EMBL" id="RBVV01000081">
    <property type="protein sequence ID" value="RNJ55301.1"/>
    <property type="molecule type" value="Genomic_DNA"/>
</dbReference>